<name>A0A166C8Z9_DAUCS</name>
<evidence type="ECO:0000256" key="13">
    <source>
        <dbReference type="RuleBase" id="RU366015"/>
    </source>
</evidence>
<evidence type="ECO:0000256" key="4">
    <source>
        <dbReference type="ARBA" id="ARBA00011268"/>
    </source>
</evidence>
<evidence type="ECO:0000256" key="11">
    <source>
        <dbReference type="PIRSR" id="PIRSR601929-1"/>
    </source>
</evidence>
<comment type="similarity">
    <text evidence="3 13">Belongs to the germin family.</text>
</comment>
<evidence type="ECO:0000256" key="2">
    <source>
        <dbReference type="ARBA" id="ARBA00004271"/>
    </source>
</evidence>
<evidence type="ECO:0000259" key="14">
    <source>
        <dbReference type="SMART" id="SM00835"/>
    </source>
</evidence>
<dbReference type="FunFam" id="2.60.120.10:FF:000098">
    <property type="entry name" value="Germin-like protein 9-3"/>
    <property type="match status" value="1"/>
</dbReference>
<keyword evidence="9" id="KW-0325">Glycoprotein</keyword>
<dbReference type="GO" id="GO:0048046">
    <property type="term" value="C:apoplast"/>
    <property type="evidence" value="ECO:0007669"/>
    <property type="project" value="UniProtKB-SubCell"/>
</dbReference>
<dbReference type="EMBL" id="LNRQ01000003">
    <property type="protein sequence ID" value="KZN03451.1"/>
    <property type="molecule type" value="Genomic_DNA"/>
</dbReference>
<dbReference type="OrthoDB" id="1546383at2759"/>
<feature type="binding site" evidence="12">
    <location>
        <position position="99"/>
    </location>
    <ligand>
        <name>Mn(2+)</name>
        <dbReference type="ChEBI" id="CHEBI:29035"/>
    </ligand>
</feature>
<dbReference type="GO" id="GO:0030145">
    <property type="term" value="F:manganese ion binding"/>
    <property type="evidence" value="ECO:0007669"/>
    <property type="project" value="UniProtKB-UniRule"/>
</dbReference>
<dbReference type="Gene3D" id="2.60.120.10">
    <property type="entry name" value="Jelly Rolls"/>
    <property type="match status" value="1"/>
</dbReference>
<feature type="domain" description="Cupin type-1" evidence="14">
    <location>
        <begin position="51"/>
        <end position="198"/>
    </location>
</feature>
<evidence type="ECO:0000256" key="7">
    <source>
        <dbReference type="ARBA" id="ARBA00022723"/>
    </source>
</evidence>
<keyword evidence="10 11" id="KW-0464">Manganese</keyword>
<evidence type="ECO:0000256" key="8">
    <source>
        <dbReference type="ARBA" id="ARBA00022729"/>
    </source>
</evidence>
<dbReference type="AlphaFoldDB" id="A0A166C8Z9"/>
<gene>
    <name evidence="15" type="ORF">DCAR_012207</name>
    <name evidence="16" type="ORF">DCAR_0313829</name>
</gene>
<evidence type="ECO:0000256" key="5">
    <source>
        <dbReference type="ARBA" id="ARBA00022523"/>
    </source>
</evidence>
<comment type="subunit">
    <text evidence="4">Oligomer (believed to be a pentamer but probably hexamer).</text>
</comment>
<dbReference type="Pfam" id="PF00190">
    <property type="entry name" value="Cupin_1"/>
    <property type="match status" value="1"/>
</dbReference>
<dbReference type="Gramene" id="KZN03451">
    <property type="protein sequence ID" value="KZN03451"/>
    <property type="gene ID" value="DCAR_012207"/>
</dbReference>
<dbReference type="InterPro" id="IPR014710">
    <property type="entry name" value="RmlC-like_jellyroll"/>
</dbReference>
<accession>A0A166C8Z9</accession>
<evidence type="ECO:0000313" key="15">
    <source>
        <dbReference type="EMBL" id="KZN03451.1"/>
    </source>
</evidence>
<dbReference type="SUPFAM" id="SSF51182">
    <property type="entry name" value="RmlC-like cupins"/>
    <property type="match status" value="1"/>
</dbReference>
<comment type="subcellular location">
    <subcellularLocation>
        <location evidence="2 13">Secreted</location>
        <location evidence="2 13">Extracellular space</location>
        <location evidence="2 13">Apoplast</location>
    </subcellularLocation>
</comment>
<dbReference type="PRINTS" id="PR00325">
    <property type="entry name" value="GERMIN"/>
</dbReference>
<dbReference type="InterPro" id="IPR006045">
    <property type="entry name" value="Cupin_1"/>
</dbReference>
<comment type="function">
    <text evidence="1">May play a role in plant defense. Probably has no oxalate oxidase activity even if the active site is conserved.</text>
</comment>
<keyword evidence="6 13" id="KW-0964">Secreted</keyword>
<evidence type="ECO:0000256" key="9">
    <source>
        <dbReference type="ARBA" id="ARBA00023180"/>
    </source>
</evidence>
<keyword evidence="7 11" id="KW-0479">Metal-binding</keyword>
<evidence type="ECO:0000256" key="10">
    <source>
        <dbReference type="ARBA" id="ARBA00023211"/>
    </source>
</evidence>
<keyword evidence="8 13" id="KW-0732">Signal</keyword>
<dbReference type="EMBL" id="CP093345">
    <property type="protein sequence ID" value="WOG94533.1"/>
    <property type="molecule type" value="Genomic_DNA"/>
</dbReference>
<dbReference type="Proteomes" id="UP000077755">
    <property type="component" value="Chromosome 3"/>
</dbReference>
<feature type="binding site" evidence="12">
    <location>
        <position position="145"/>
    </location>
    <ligand>
        <name>Mn(2+)</name>
        <dbReference type="ChEBI" id="CHEBI:29035"/>
    </ligand>
</feature>
<reference evidence="15" key="1">
    <citation type="journal article" date="2016" name="Nat. Genet.">
        <title>A high-quality carrot genome assembly provides new insights into carotenoid accumulation and asterid genome evolution.</title>
        <authorList>
            <person name="Iorizzo M."/>
            <person name="Ellison S."/>
            <person name="Senalik D."/>
            <person name="Zeng P."/>
            <person name="Satapoomin P."/>
            <person name="Huang J."/>
            <person name="Bowman M."/>
            <person name="Iovene M."/>
            <person name="Sanseverino W."/>
            <person name="Cavagnaro P."/>
            <person name="Yildiz M."/>
            <person name="Macko-Podgorni A."/>
            <person name="Moranska E."/>
            <person name="Grzebelus E."/>
            <person name="Grzebelus D."/>
            <person name="Ashrafi H."/>
            <person name="Zheng Z."/>
            <person name="Cheng S."/>
            <person name="Spooner D."/>
            <person name="Van Deynze A."/>
            <person name="Simon P."/>
        </authorList>
    </citation>
    <scope>NUCLEOTIDE SEQUENCE [LARGE SCALE GENOMIC DNA]</scope>
    <source>
        <tissue evidence="15">Leaf</tissue>
    </source>
</reference>
<keyword evidence="17" id="KW-1185">Reference proteome</keyword>
<dbReference type="PANTHER" id="PTHR31238">
    <property type="entry name" value="GERMIN-LIKE PROTEIN SUBFAMILY 3 MEMBER 3"/>
    <property type="match status" value="1"/>
</dbReference>
<dbReference type="SMART" id="SM00835">
    <property type="entry name" value="Cupin_1"/>
    <property type="match status" value="1"/>
</dbReference>
<evidence type="ECO:0000256" key="3">
    <source>
        <dbReference type="ARBA" id="ARBA00007456"/>
    </source>
</evidence>
<evidence type="ECO:0000313" key="17">
    <source>
        <dbReference type="Proteomes" id="UP000077755"/>
    </source>
</evidence>
<dbReference type="KEGG" id="dcr:108212810"/>
<feature type="signal peptide" evidence="13">
    <location>
        <begin position="1"/>
        <end position="25"/>
    </location>
</feature>
<dbReference type="InterPro" id="IPR001929">
    <property type="entry name" value="Germin"/>
</dbReference>
<dbReference type="InterPro" id="IPR011051">
    <property type="entry name" value="RmlC_Cupin_sf"/>
</dbReference>
<evidence type="ECO:0000256" key="1">
    <source>
        <dbReference type="ARBA" id="ARBA00003629"/>
    </source>
</evidence>
<sequence length="208" mass="22011">MATVSQKNVTLFILAAFAYALMVHASDPDILSDFIVPDNINVIDGKFFAYTGLRGAFDFENSTTYKGVPASLKEFPALNGQSVSMAVLQFPPNAINPPHTRPHSTGLLLLIDGSLEVGFVDTSNKLYTQSLEAGDIFIFPKSLVHYQYNASPTAPATAIAAFGSASSGSVAVPSTIFATGVDDTILAKSFKTDVATIEKIKKGLASKA</sequence>
<proteinExistence type="inferred from homology"/>
<evidence type="ECO:0000313" key="16">
    <source>
        <dbReference type="EMBL" id="WOG94533.1"/>
    </source>
</evidence>
<evidence type="ECO:0000256" key="6">
    <source>
        <dbReference type="ARBA" id="ARBA00022525"/>
    </source>
</evidence>
<feature type="chain" id="PRO_5019616014" description="Germin-like protein" evidence="13">
    <location>
        <begin position="26"/>
        <end position="208"/>
    </location>
</feature>
<dbReference type="OMA" id="WIFTKSS"/>
<protein>
    <recommendedName>
        <fullName evidence="13">Germin-like protein</fullName>
    </recommendedName>
</protein>
<reference evidence="16" key="2">
    <citation type="submission" date="2022-03" db="EMBL/GenBank/DDBJ databases">
        <title>Draft title - Genomic analysis of global carrot germplasm unveils the trajectory of domestication and the origin of high carotenoid orange carrot.</title>
        <authorList>
            <person name="Iorizzo M."/>
            <person name="Ellison S."/>
            <person name="Senalik D."/>
            <person name="Macko-Podgorni A."/>
            <person name="Grzebelus D."/>
            <person name="Bostan H."/>
            <person name="Rolling W."/>
            <person name="Curaba J."/>
            <person name="Simon P."/>
        </authorList>
    </citation>
    <scope>NUCLEOTIDE SEQUENCE</scope>
    <source>
        <tissue evidence="16">Leaf</tissue>
    </source>
</reference>
<feature type="binding site" evidence="11">
    <location>
        <position position="96"/>
    </location>
    <ligand>
        <name>oxalate</name>
        <dbReference type="ChEBI" id="CHEBI:30623"/>
    </ligand>
</feature>
<evidence type="ECO:0000256" key="12">
    <source>
        <dbReference type="PIRSR" id="PIRSR601929-2"/>
    </source>
</evidence>
<organism evidence="15">
    <name type="scientific">Daucus carota subsp. sativus</name>
    <name type="common">Carrot</name>
    <dbReference type="NCBI Taxonomy" id="79200"/>
    <lineage>
        <taxon>Eukaryota</taxon>
        <taxon>Viridiplantae</taxon>
        <taxon>Streptophyta</taxon>
        <taxon>Embryophyta</taxon>
        <taxon>Tracheophyta</taxon>
        <taxon>Spermatophyta</taxon>
        <taxon>Magnoliopsida</taxon>
        <taxon>eudicotyledons</taxon>
        <taxon>Gunneridae</taxon>
        <taxon>Pentapetalae</taxon>
        <taxon>asterids</taxon>
        <taxon>campanulids</taxon>
        <taxon>Apiales</taxon>
        <taxon>Apiaceae</taxon>
        <taxon>Apioideae</taxon>
        <taxon>Scandiceae</taxon>
        <taxon>Daucinae</taxon>
        <taxon>Daucus</taxon>
        <taxon>Daucus sect. Daucus</taxon>
    </lineage>
</organism>
<dbReference type="CDD" id="cd02241">
    <property type="entry name" value="cupin_OxOx"/>
    <property type="match status" value="1"/>
</dbReference>
<keyword evidence="5 13" id="KW-0052">Apoplast</keyword>